<feature type="transmembrane region" description="Helical" evidence="6">
    <location>
        <begin position="151"/>
        <end position="176"/>
    </location>
</feature>
<name>A0ABW0BHE6_9ACTN</name>
<feature type="transmembrane region" description="Helical" evidence="6">
    <location>
        <begin position="73"/>
        <end position="94"/>
    </location>
</feature>
<evidence type="ECO:0000313" key="7">
    <source>
        <dbReference type="EMBL" id="MFC5176729.1"/>
    </source>
</evidence>
<evidence type="ECO:0000256" key="3">
    <source>
        <dbReference type="ARBA" id="ARBA00022692"/>
    </source>
</evidence>
<feature type="transmembrane region" description="Helical" evidence="6">
    <location>
        <begin position="6"/>
        <end position="29"/>
    </location>
</feature>
<feature type="transmembrane region" description="Helical" evidence="6">
    <location>
        <begin position="41"/>
        <end position="67"/>
    </location>
</feature>
<keyword evidence="4 6" id="KW-1133">Transmembrane helix</keyword>
<keyword evidence="3 6" id="KW-0812">Transmembrane</keyword>
<evidence type="ECO:0000256" key="2">
    <source>
        <dbReference type="ARBA" id="ARBA00022475"/>
    </source>
</evidence>
<dbReference type="InterPro" id="IPR001123">
    <property type="entry name" value="LeuE-type"/>
</dbReference>
<dbReference type="EMBL" id="JBHSKD010000008">
    <property type="protein sequence ID" value="MFC5176729.1"/>
    <property type="molecule type" value="Genomic_DNA"/>
</dbReference>
<gene>
    <name evidence="7" type="ORF">ACFPGP_08590</name>
</gene>
<dbReference type="Pfam" id="PF01810">
    <property type="entry name" value="LysE"/>
    <property type="match status" value="1"/>
</dbReference>
<feature type="transmembrane region" description="Helical" evidence="6">
    <location>
        <begin position="188"/>
        <end position="206"/>
    </location>
</feature>
<evidence type="ECO:0000256" key="5">
    <source>
        <dbReference type="ARBA" id="ARBA00023136"/>
    </source>
</evidence>
<dbReference type="Proteomes" id="UP001596087">
    <property type="component" value="Unassembled WGS sequence"/>
</dbReference>
<comment type="subcellular location">
    <subcellularLocation>
        <location evidence="1">Cell membrane</location>
        <topology evidence="1">Multi-pass membrane protein</topology>
    </subcellularLocation>
</comment>
<keyword evidence="5 6" id="KW-0472">Membrane</keyword>
<evidence type="ECO:0000256" key="6">
    <source>
        <dbReference type="SAM" id="Phobius"/>
    </source>
</evidence>
<proteinExistence type="predicted"/>
<feature type="transmembrane region" description="Helical" evidence="6">
    <location>
        <begin position="115"/>
        <end position="139"/>
    </location>
</feature>
<keyword evidence="8" id="KW-1185">Reference proteome</keyword>
<evidence type="ECO:0000256" key="4">
    <source>
        <dbReference type="ARBA" id="ARBA00022989"/>
    </source>
</evidence>
<evidence type="ECO:0000313" key="8">
    <source>
        <dbReference type="Proteomes" id="UP001596087"/>
    </source>
</evidence>
<organism evidence="7 8">
    <name type="scientific">Nocardioides taihuensis</name>
    <dbReference type="NCBI Taxonomy" id="1835606"/>
    <lineage>
        <taxon>Bacteria</taxon>
        <taxon>Bacillati</taxon>
        <taxon>Actinomycetota</taxon>
        <taxon>Actinomycetes</taxon>
        <taxon>Propionibacteriales</taxon>
        <taxon>Nocardioidaceae</taxon>
        <taxon>Nocardioides</taxon>
    </lineage>
</organism>
<accession>A0ABW0BHE6</accession>
<protein>
    <submittedName>
        <fullName evidence="7">LysE family transporter</fullName>
    </submittedName>
</protein>
<sequence length="207" mass="20387">MLEVAVSGLVTGWAIAVPIGAVGAFLVTLTARTSWRVGSAAALGIATVDGAYAALAVVAGAAVAAALAPVATALQVASGVVLLVIAGLTLVHALRPRAEPDPATPAEQRRMHPGAAYLLFVGITAVNPTTVVYFAAIVLGNQHLVSTATEGVVFVVAAFAASASWQLLLAGGGAALGHAVTGPRGRRVTGVVSAMVIAALAVPTMLG</sequence>
<keyword evidence="2" id="KW-1003">Cell membrane</keyword>
<dbReference type="RefSeq" id="WP_378589241.1">
    <property type="nucleotide sequence ID" value="NZ_JBHSKD010000008.1"/>
</dbReference>
<evidence type="ECO:0000256" key="1">
    <source>
        <dbReference type="ARBA" id="ARBA00004651"/>
    </source>
</evidence>
<comment type="caution">
    <text evidence="7">The sequence shown here is derived from an EMBL/GenBank/DDBJ whole genome shotgun (WGS) entry which is preliminary data.</text>
</comment>
<reference evidence="8" key="1">
    <citation type="journal article" date="2019" name="Int. J. Syst. Evol. Microbiol.">
        <title>The Global Catalogue of Microorganisms (GCM) 10K type strain sequencing project: providing services to taxonomists for standard genome sequencing and annotation.</title>
        <authorList>
            <consortium name="The Broad Institute Genomics Platform"/>
            <consortium name="The Broad Institute Genome Sequencing Center for Infectious Disease"/>
            <person name="Wu L."/>
            <person name="Ma J."/>
        </authorList>
    </citation>
    <scope>NUCLEOTIDE SEQUENCE [LARGE SCALE GENOMIC DNA]</scope>
    <source>
        <strain evidence="8">DFY41</strain>
    </source>
</reference>